<evidence type="ECO:0000313" key="1">
    <source>
        <dbReference type="EMBL" id="KAJ4455129.1"/>
    </source>
</evidence>
<dbReference type="EMBL" id="JAPMOS010000118">
    <property type="protein sequence ID" value="KAJ4455129.1"/>
    <property type="molecule type" value="Genomic_DNA"/>
</dbReference>
<proteinExistence type="predicted"/>
<organism evidence="1 2">
    <name type="scientific">Paratrimastix pyriformis</name>
    <dbReference type="NCBI Taxonomy" id="342808"/>
    <lineage>
        <taxon>Eukaryota</taxon>
        <taxon>Metamonada</taxon>
        <taxon>Preaxostyla</taxon>
        <taxon>Paratrimastigidae</taxon>
        <taxon>Paratrimastix</taxon>
    </lineage>
</organism>
<evidence type="ECO:0000313" key="2">
    <source>
        <dbReference type="Proteomes" id="UP001141327"/>
    </source>
</evidence>
<reference evidence="1" key="1">
    <citation type="journal article" date="2022" name="bioRxiv">
        <title>Genomics of Preaxostyla Flagellates Illuminates Evolutionary Transitions and the Path Towards Mitochondrial Loss.</title>
        <authorList>
            <person name="Novak L.V.F."/>
            <person name="Treitli S.C."/>
            <person name="Pyrih J."/>
            <person name="Halakuc P."/>
            <person name="Pipaliya S.V."/>
            <person name="Vacek V."/>
            <person name="Brzon O."/>
            <person name="Soukal P."/>
            <person name="Eme L."/>
            <person name="Dacks J.B."/>
            <person name="Karnkowska A."/>
            <person name="Elias M."/>
            <person name="Hampl V."/>
        </authorList>
    </citation>
    <scope>NUCLEOTIDE SEQUENCE</scope>
    <source>
        <strain evidence="1">RCP-MX</strain>
    </source>
</reference>
<dbReference type="Proteomes" id="UP001141327">
    <property type="component" value="Unassembled WGS sequence"/>
</dbReference>
<accession>A0ABQ8U732</accession>
<keyword evidence="2" id="KW-1185">Reference proteome</keyword>
<comment type="caution">
    <text evidence="1">The sequence shown here is derived from an EMBL/GenBank/DDBJ whole genome shotgun (WGS) entry which is preliminary data.</text>
</comment>
<gene>
    <name evidence="1" type="ORF">PAPYR_9976</name>
</gene>
<sequence>MTPRPLFHPSFIPTHLFNLSTINFQLAWHASPSKSPQADIITCIHNILACLPFQTSLSQGDCRNSKESTRQTATRAIFTQTVSIKEASPSHLSRSSMPPMPPTCSAFPSPRSSIPSFEVVPFGVFLHYGEVCLPHFSQVVSTLSLATPGVTIPRASRRRGSAAPSSLASAGTAAEVKGVLV</sequence>
<name>A0ABQ8U732_9EUKA</name>
<protein>
    <submittedName>
        <fullName evidence="1">Uncharacterized protein</fullName>
    </submittedName>
</protein>